<dbReference type="RefSeq" id="XP_001329047.1">
    <property type="nucleotide sequence ID" value="XM_001329012.1"/>
</dbReference>
<dbReference type="VEuPathDB" id="TrichDB:TVAG_447830"/>
<keyword evidence="3" id="KW-1185">Reference proteome</keyword>
<evidence type="ECO:0000256" key="1">
    <source>
        <dbReference type="ARBA" id="ARBA00008626"/>
    </source>
</evidence>
<dbReference type="Proteomes" id="UP000001542">
    <property type="component" value="Unassembled WGS sequence"/>
</dbReference>
<sequence>MMNPDSIKCGGRPGPEFGLVCEACEGRCPICNAPVKEDRCVPVHICGECSFGQLRDKCIVCSAPAKYKAYYCEQCSLLGKDRDGCPRIINVGINRSDRFYERKRVTVIPEQKF</sequence>
<comment type="similarity">
    <text evidence="1">Belongs to the PHF5 family.</text>
</comment>
<dbReference type="PANTHER" id="PTHR13120">
    <property type="entry name" value="PHD FINGER-LIKE DOMAIN-CONTAINING PROTEIN 5A"/>
    <property type="match status" value="1"/>
</dbReference>
<dbReference type="FunCoup" id="A2DS54">
    <property type="interactions" value="743"/>
</dbReference>
<evidence type="ECO:0000313" key="3">
    <source>
        <dbReference type="Proteomes" id="UP000001542"/>
    </source>
</evidence>
<dbReference type="InParanoid" id="A2DS54"/>
<dbReference type="eggNOG" id="KOG1705">
    <property type="taxonomic scope" value="Eukaryota"/>
</dbReference>
<organism evidence="2 3">
    <name type="scientific">Trichomonas vaginalis (strain ATCC PRA-98 / G3)</name>
    <dbReference type="NCBI Taxonomy" id="412133"/>
    <lineage>
        <taxon>Eukaryota</taxon>
        <taxon>Metamonada</taxon>
        <taxon>Parabasalia</taxon>
        <taxon>Trichomonadida</taxon>
        <taxon>Trichomonadidae</taxon>
        <taxon>Trichomonas</taxon>
    </lineage>
</organism>
<gene>
    <name evidence="2" type="ORF">TVAG_447830</name>
</gene>
<name>A2DS54_TRIV3</name>
<dbReference type="Pfam" id="PF03660">
    <property type="entry name" value="PHF5"/>
    <property type="match status" value="1"/>
</dbReference>
<accession>A2DS54</accession>
<dbReference type="AlphaFoldDB" id="A2DS54"/>
<reference evidence="2" key="2">
    <citation type="journal article" date="2007" name="Science">
        <title>Draft genome sequence of the sexually transmitted pathogen Trichomonas vaginalis.</title>
        <authorList>
            <person name="Carlton J.M."/>
            <person name="Hirt R.P."/>
            <person name="Silva J.C."/>
            <person name="Delcher A.L."/>
            <person name="Schatz M."/>
            <person name="Zhao Q."/>
            <person name="Wortman J.R."/>
            <person name="Bidwell S.L."/>
            <person name="Alsmark U.C.M."/>
            <person name="Besteiro S."/>
            <person name="Sicheritz-Ponten T."/>
            <person name="Noel C.J."/>
            <person name="Dacks J.B."/>
            <person name="Foster P.G."/>
            <person name="Simillion C."/>
            <person name="Van de Peer Y."/>
            <person name="Miranda-Saavedra D."/>
            <person name="Barton G.J."/>
            <person name="Westrop G.D."/>
            <person name="Mueller S."/>
            <person name="Dessi D."/>
            <person name="Fiori P.L."/>
            <person name="Ren Q."/>
            <person name="Paulsen I."/>
            <person name="Zhang H."/>
            <person name="Bastida-Corcuera F.D."/>
            <person name="Simoes-Barbosa A."/>
            <person name="Brown M.T."/>
            <person name="Hayes R.D."/>
            <person name="Mukherjee M."/>
            <person name="Okumura C.Y."/>
            <person name="Schneider R."/>
            <person name="Smith A.J."/>
            <person name="Vanacova S."/>
            <person name="Villalvazo M."/>
            <person name="Haas B.J."/>
            <person name="Pertea M."/>
            <person name="Feldblyum T.V."/>
            <person name="Utterback T.R."/>
            <person name="Shu C.L."/>
            <person name="Osoegawa K."/>
            <person name="de Jong P.J."/>
            <person name="Hrdy I."/>
            <person name="Horvathova L."/>
            <person name="Zubacova Z."/>
            <person name="Dolezal P."/>
            <person name="Malik S.B."/>
            <person name="Logsdon J.M. Jr."/>
            <person name="Henze K."/>
            <person name="Gupta A."/>
            <person name="Wang C.C."/>
            <person name="Dunne R.L."/>
            <person name="Upcroft J.A."/>
            <person name="Upcroft P."/>
            <person name="White O."/>
            <person name="Salzberg S.L."/>
            <person name="Tang P."/>
            <person name="Chiu C.-H."/>
            <person name="Lee Y.-S."/>
            <person name="Embley T.M."/>
            <person name="Coombs G.H."/>
            <person name="Mottram J.C."/>
            <person name="Tachezy J."/>
            <person name="Fraser-Liggett C.M."/>
            <person name="Johnson P.J."/>
        </authorList>
    </citation>
    <scope>NUCLEOTIDE SEQUENCE [LARGE SCALE GENOMIC DNA]</scope>
    <source>
        <strain evidence="2">G3</strain>
    </source>
</reference>
<dbReference type="EMBL" id="DS113238">
    <property type="protein sequence ID" value="EAY16824.1"/>
    <property type="molecule type" value="Genomic_DNA"/>
</dbReference>
<dbReference type="InterPro" id="IPR005345">
    <property type="entry name" value="PHF5"/>
</dbReference>
<dbReference type="GO" id="GO:0000398">
    <property type="term" value="P:mRNA splicing, via spliceosome"/>
    <property type="evidence" value="ECO:0000318"/>
    <property type="project" value="GO_Central"/>
</dbReference>
<proteinExistence type="inferred from homology"/>
<dbReference type="KEGG" id="tva:4774835"/>
<dbReference type="SMR" id="A2DS54"/>
<dbReference type="GO" id="GO:0005686">
    <property type="term" value="C:U2 snRNP"/>
    <property type="evidence" value="ECO:0000318"/>
    <property type="project" value="GO_Central"/>
</dbReference>
<reference evidence="2" key="1">
    <citation type="submission" date="2006-10" db="EMBL/GenBank/DDBJ databases">
        <authorList>
            <person name="Amadeo P."/>
            <person name="Zhao Q."/>
            <person name="Wortman J."/>
            <person name="Fraser-Liggett C."/>
            <person name="Carlton J."/>
        </authorList>
    </citation>
    <scope>NUCLEOTIDE SEQUENCE</scope>
    <source>
        <strain evidence="2">G3</strain>
    </source>
</reference>
<dbReference type="OrthoDB" id="10248186at2759"/>
<evidence type="ECO:0000313" key="2">
    <source>
        <dbReference type="EMBL" id="EAY16824.1"/>
    </source>
</evidence>
<dbReference type="STRING" id="5722.A2DS54"/>
<protein>
    <submittedName>
        <fullName evidence="2">PHF5-like protein</fullName>
    </submittedName>
</protein>
<dbReference type="GO" id="GO:0071011">
    <property type="term" value="C:precatalytic spliceosome"/>
    <property type="evidence" value="ECO:0000318"/>
    <property type="project" value="GO_Central"/>
</dbReference>
<dbReference type="VEuPathDB" id="TrichDB:TVAGG3_1000570"/>
<dbReference type="OMA" id="AYYCWEC"/>